<evidence type="ECO:0000256" key="3">
    <source>
        <dbReference type="ARBA" id="ARBA00007402"/>
    </source>
</evidence>
<dbReference type="Proteomes" id="UP000081671">
    <property type="component" value="Unplaced"/>
</dbReference>
<proteinExistence type="inferred from homology"/>
<evidence type="ECO:0000256" key="6">
    <source>
        <dbReference type="ARBA" id="ARBA00022525"/>
    </source>
</evidence>
<dbReference type="PROSITE" id="PS51257">
    <property type="entry name" value="PROKAR_LIPOPROTEIN"/>
    <property type="match status" value="1"/>
</dbReference>
<reference evidence="12" key="1">
    <citation type="submission" date="2025-08" db="UniProtKB">
        <authorList>
            <consortium name="RefSeq"/>
        </authorList>
    </citation>
    <scope>IDENTIFICATION</scope>
    <source>
        <tissue evidence="12">Kidney</tissue>
    </source>
</reference>
<dbReference type="GeneID" id="105998001"/>
<dbReference type="STRING" id="10020.ENSDORP00000015185"/>
<keyword evidence="5" id="KW-0813">Transport</keyword>
<organism evidence="11 12">
    <name type="scientific">Dipodomys ordii</name>
    <name type="common">Ord's kangaroo rat</name>
    <dbReference type="NCBI Taxonomy" id="10020"/>
    <lineage>
        <taxon>Eukaryota</taxon>
        <taxon>Metazoa</taxon>
        <taxon>Chordata</taxon>
        <taxon>Craniata</taxon>
        <taxon>Vertebrata</taxon>
        <taxon>Euteleostomi</taxon>
        <taxon>Mammalia</taxon>
        <taxon>Eutheria</taxon>
        <taxon>Euarchontoglires</taxon>
        <taxon>Glires</taxon>
        <taxon>Rodentia</taxon>
        <taxon>Castorimorpha</taxon>
        <taxon>Heteromyidae</taxon>
        <taxon>Dipodomyinae</taxon>
        <taxon>Dipodomys</taxon>
    </lineage>
</organism>
<evidence type="ECO:0000313" key="12">
    <source>
        <dbReference type="RefSeq" id="XP_012888051.1"/>
    </source>
</evidence>
<dbReference type="AlphaFoldDB" id="A0A1S3GGW9"/>
<dbReference type="GO" id="GO:0006869">
    <property type="term" value="P:lipid transport"/>
    <property type="evidence" value="ECO:0007669"/>
    <property type="project" value="UniProtKB-KW"/>
</dbReference>
<dbReference type="RefSeq" id="XP_012888051.1">
    <property type="nucleotide sequence ID" value="XM_013032597.1"/>
</dbReference>
<dbReference type="InParanoid" id="A0A1S3GGW9"/>
<dbReference type="GO" id="GO:0070328">
    <property type="term" value="P:triglyceride homeostasis"/>
    <property type="evidence" value="ECO:0007669"/>
    <property type="project" value="TreeGrafter"/>
</dbReference>
<accession>A0A1S3GGW9</accession>
<feature type="chain" id="PRO_5010175260" description="Apolipoprotein C-IV" evidence="10">
    <location>
        <begin position="34"/>
        <end position="122"/>
    </location>
</feature>
<comment type="subcellular location">
    <subcellularLocation>
        <location evidence="2">Secreted</location>
    </subcellularLocation>
</comment>
<gene>
    <name evidence="12" type="primary">Apoc4</name>
</gene>
<dbReference type="OrthoDB" id="9449255at2759"/>
<evidence type="ECO:0000313" key="11">
    <source>
        <dbReference type="Proteomes" id="UP000081671"/>
    </source>
</evidence>
<evidence type="ECO:0000256" key="1">
    <source>
        <dbReference type="ARBA" id="ARBA00003688"/>
    </source>
</evidence>
<dbReference type="GO" id="GO:0034364">
    <property type="term" value="C:high-density lipoprotein particle"/>
    <property type="evidence" value="ECO:0007669"/>
    <property type="project" value="TreeGrafter"/>
</dbReference>
<evidence type="ECO:0000256" key="4">
    <source>
        <dbReference type="ARBA" id="ARBA00013939"/>
    </source>
</evidence>
<dbReference type="KEGG" id="dord:105998001"/>
<evidence type="ECO:0000256" key="8">
    <source>
        <dbReference type="ARBA" id="ARBA00023055"/>
    </source>
</evidence>
<comment type="function">
    <text evidence="1">May participate in lipoprotein metabolism.</text>
</comment>
<comment type="similarity">
    <text evidence="3">Belongs to the apolipoprotein C4 family.</text>
</comment>
<dbReference type="GO" id="GO:0010890">
    <property type="term" value="P:positive regulation of triglyceride storage"/>
    <property type="evidence" value="ECO:0007669"/>
    <property type="project" value="TreeGrafter"/>
</dbReference>
<evidence type="ECO:0000256" key="5">
    <source>
        <dbReference type="ARBA" id="ARBA00022448"/>
    </source>
</evidence>
<keyword evidence="11" id="KW-1185">Reference proteome</keyword>
<dbReference type="PANTHER" id="PTHR32288:SF0">
    <property type="entry name" value="APOLIPOPROTEIN C-IV"/>
    <property type="match status" value="1"/>
</dbReference>
<keyword evidence="8" id="KW-0445">Lipid transport</keyword>
<sequence>MAPLSRRFWAGSILGYGVLFLALVLACSSSASPSPPPAPDGGRWSLVRTRVKELVEPLVTGTKDRWRWFWGPSTLRGFMQTYYEDHLQDVGPRTQAWLASSKDRLLERTRSLCPRLLCGTPS</sequence>
<dbReference type="CTD" id="346"/>
<protein>
    <recommendedName>
        <fullName evidence="4">Apolipoprotein C-IV</fullName>
    </recommendedName>
    <alternativeName>
        <fullName evidence="9">Apolipoprotein C4</fullName>
    </alternativeName>
</protein>
<dbReference type="FunCoup" id="A0A1S3GGW9">
    <property type="interactions" value="18"/>
</dbReference>
<dbReference type="PANTHER" id="PTHR32288">
    <property type="entry name" value="APOLIPOPROTEIN C-IV"/>
    <property type="match status" value="1"/>
</dbReference>
<name>A0A1S3GGW9_DIPOR</name>
<keyword evidence="7 10" id="KW-0732">Signal</keyword>
<dbReference type="GO" id="GO:0034361">
    <property type="term" value="C:very-low-density lipoprotein particle"/>
    <property type="evidence" value="ECO:0007669"/>
    <property type="project" value="TreeGrafter"/>
</dbReference>
<dbReference type="InterPro" id="IPR028120">
    <property type="entry name" value="APOC4"/>
</dbReference>
<evidence type="ECO:0000256" key="9">
    <source>
        <dbReference type="ARBA" id="ARBA00031172"/>
    </source>
</evidence>
<keyword evidence="6" id="KW-0964">Secreted</keyword>
<feature type="signal peptide" evidence="10">
    <location>
        <begin position="1"/>
        <end position="33"/>
    </location>
</feature>
<dbReference type="Pfam" id="PF15119">
    <property type="entry name" value="APOC4"/>
    <property type="match status" value="1"/>
</dbReference>
<evidence type="ECO:0000256" key="2">
    <source>
        <dbReference type="ARBA" id="ARBA00004613"/>
    </source>
</evidence>
<evidence type="ECO:0000256" key="7">
    <source>
        <dbReference type="ARBA" id="ARBA00022729"/>
    </source>
</evidence>
<evidence type="ECO:0000256" key="10">
    <source>
        <dbReference type="SAM" id="SignalP"/>
    </source>
</evidence>